<dbReference type="AlphaFoldDB" id="C4F8E1"/>
<dbReference type="SUPFAM" id="SSF103084">
    <property type="entry name" value="Holliday junction resolvase RusA"/>
    <property type="match status" value="1"/>
</dbReference>
<dbReference type="Proteomes" id="UP000003295">
    <property type="component" value="Unassembled WGS sequence"/>
</dbReference>
<dbReference type="RefSeq" id="WP_006722556.1">
    <property type="nucleotide sequence ID" value="NZ_GG692710.1"/>
</dbReference>
<sequence>MTWVHKRVGSAVLELHPAEIVGKGRPRFTRSGRTYTPRKTKRAELAIRDEFLRVSGDRWAKFRGPVSVHIIYGRELAKSNPKFWAGRADTGKPDLDNCGKLVLDALNGIAFMDDSQVVNMTIAKSARRPGGTGNLLQIEISYYNEIYRKEEE</sequence>
<gene>
    <name evidence="1" type="primary">rusA</name>
    <name evidence="1" type="ORF">COLINT_02312</name>
</gene>
<name>C4F8E1_9ACTN</name>
<dbReference type="GO" id="GO:0016787">
    <property type="term" value="F:hydrolase activity"/>
    <property type="evidence" value="ECO:0007669"/>
    <property type="project" value="UniProtKB-KW"/>
</dbReference>
<organism evidence="1 2">
    <name type="scientific">Collinsella intestinalis DSM 13280</name>
    <dbReference type="NCBI Taxonomy" id="521003"/>
    <lineage>
        <taxon>Bacteria</taxon>
        <taxon>Bacillati</taxon>
        <taxon>Actinomycetota</taxon>
        <taxon>Coriobacteriia</taxon>
        <taxon>Coriobacteriales</taxon>
        <taxon>Coriobacteriaceae</taxon>
        <taxon>Collinsella</taxon>
    </lineage>
</organism>
<comment type="caution">
    <text evidence="1">The sequence shown here is derived from an EMBL/GenBank/DDBJ whole genome shotgun (WGS) entry which is preliminary data.</text>
</comment>
<keyword evidence="1" id="KW-0378">Hydrolase</keyword>
<protein>
    <submittedName>
        <fullName evidence="1">Crossover junction endodeoxyribonuclease RusA</fullName>
        <ecNumber evidence="1">3.1.22.4</ecNumber>
    </submittedName>
</protein>
<dbReference type="Gene3D" id="3.30.1330.70">
    <property type="entry name" value="Holliday junction resolvase RusA"/>
    <property type="match status" value="1"/>
</dbReference>
<evidence type="ECO:0000313" key="1">
    <source>
        <dbReference type="EMBL" id="EEP44813.1"/>
    </source>
</evidence>
<evidence type="ECO:0000313" key="2">
    <source>
        <dbReference type="Proteomes" id="UP000003295"/>
    </source>
</evidence>
<dbReference type="GO" id="GO:0000287">
    <property type="term" value="F:magnesium ion binding"/>
    <property type="evidence" value="ECO:0007669"/>
    <property type="project" value="InterPro"/>
</dbReference>
<dbReference type="InterPro" id="IPR008822">
    <property type="entry name" value="Endonuclease_RusA-like"/>
</dbReference>
<dbReference type="Pfam" id="PF05866">
    <property type="entry name" value="RusA"/>
    <property type="match status" value="1"/>
</dbReference>
<dbReference type="eggNOG" id="COG4570">
    <property type="taxonomic scope" value="Bacteria"/>
</dbReference>
<dbReference type="EC" id="3.1.22.4" evidence="1"/>
<dbReference type="GO" id="GO:0006310">
    <property type="term" value="P:DNA recombination"/>
    <property type="evidence" value="ECO:0007669"/>
    <property type="project" value="InterPro"/>
</dbReference>
<proteinExistence type="predicted"/>
<reference evidence="1 2" key="1">
    <citation type="submission" date="2009-04" db="EMBL/GenBank/DDBJ databases">
        <authorList>
            <person name="Weinstock G."/>
            <person name="Sodergren E."/>
            <person name="Clifton S."/>
            <person name="Fulton L."/>
            <person name="Fulton B."/>
            <person name="Courtney L."/>
            <person name="Fronick C."/>
            <person name="Harrison M."/>
            <person name="Strong C."/>
            <person name="Farmer C."/>
            <person name="Delahaunty K."/>
            <person name="Markovic C."/>
            <person name="Hall O."/>
            <person name="Minx P."/>
            <person name="Tomlinson C."/>
            <person name="Mitreva M."/>
            <person name="Nelson J."/>
            <person name="Hou S."/>
            <person name="Wollam A."/>
            <person name="Pepin K.H."/>
            <person name="Johnson M."/>
            <person name="Bhonagiri V."/>
            <person name="Nash W.E."/>
            <person name="Warren W."/>
            <person name="Chinwalla A."/>
            <person name="Mardis E.R."/>
            <person name="Wilson R.K."/>
        </authorList>
    </citation>
    <scope>NUCLEOTIDE SEQUENCE [LARGE SCALE GENOMIC DNA]</scope>
    <source>
        <strain evidence="1 2">DSM 13280</strain>
    </source>
</reference>
<dbReference type="InterPro" id="IPR036614">
    <property type="entry name" value="RusA-like_sf"/>
</dbReference>
<dbReference type="STRING" id="521003.COLINT_02312"/>
<dbReference type="EMBL" id="ABXH02000005">
    <property type="protein sequence ID" value="EEP44813.1"/>
    <property type="molecule type" value="Genomic_DNA"/>
</dbReference>
<dbReference type="HOGENOM" id="CLU_124338_1_0_11"/>
<dbReference type="GO" id="GO:0006281">
    <property type="term" value="P:DNA repair"/>
    <property type="evidence" value="ECO:0007669"/>
    <property type="project" value="InterPro"/>
</dbReference>
<accession>C4F8E1</accession>